<protein>
    <submittedName>
        <fullName evidence="1">Uncharacterized protein</fullName>
    </submittedName>
</protein>
<name>A0A562ZQB1_9BURK</name>
<evidence type="ECO:0000313" key="1">
    <source>
        <dbReference type="EMBL" id="TWO70587.1"/>
    </source>
</evidence>
<dbReference type="RefSeq" id="WP_145893579.1">
    <property type="nucleotide sequence ID" value="NZ_VOBQ01000011.1"/>
</dbReference>
<evidence type="ECO:0000313" key="2">
    <source>
        <dbReference type="Proteomes" id="UP000318199"/>
    </source>
</evidence>
<dbReference type="EMBL" id="VOBQ01000011">
    <property type="protein sequence ID" value="TWO70587.1"/>
    <property type="molecule type" value="Genomic_DNA"/>
</dbReference>
<comment type="caution">
    <text evidence="1">The sequence shown here is derived from an EMBL/GenBank/DDBJ whole genome shotgun (WGS) entry which is preliminary data.</text>
</comment>
<keyword evidence="2" id="KW-1185">Reference proteome</keyword>
<proteinExistence type="predicted"/>
<organism evidence="1 2">
    <name type="scientific">Caenimonas sedimenti</name>
    <dbReference type="NCBI Taxonomy" id="2596921"/>
    <lineage>
        <taxon>Bacteria</taxon>
        <taxon>Pseudomonadati</taxon>
        <taxon>Pseudomonadota</taxon>
        <taxon>Betaproteobacteria</taxon>
        <taxon>Burkholderiales</taxon>
        <taxon>Comamonadaceae</taxon>
        <taxon>Caenimonas</taxon>
    </lineage>
</organism>
<sequence length="93" mass="10530">MRIKRVPSTNIRRDHDELLALLELCEAPGPGEHMRVGVRNQYGDICLSIETDNPQEYMNVISCLDGRDMRDELFEADGPVGGYNAIFTNNQPH</sequence>
<dbReference type="Proteomes" id="UP000318199">
    <property type="component" value="Unassembled WGS sequence"/>
</dbReference>
<accession>A0A562ZQB1</accession>
<reference evidence="1 2" key="1">
    <citation type="submission" date="2019-07" db="EMBL/GenBank/DDBJ databases">
        <title>Caenimonas sedimenti sp. nov., isolated from activated sludge.</title>
        <authorList>
            <person name="Xu J."/>
        </authorList>
    </citation>
    <scope>NUCLEOTIDE SEQUENCE [LARGE SCALE GENOMIC DNA]</scope>
    <source>
        <strain evidence="1 2">HX-9-20</strain>
    </source>
</reference>
<gene>
    <name evidence="1" type="ORF">FN976_13570</name>
</gene>
<dbReference type="AlphaFoldDB" id="A0A562ZQB1"/>